<evidence type="ECO:0008006" key="3">
    <source>
        <dbReference type="Google" id="ProtNLM"/>
    </source>
</evidence>
<organism evidence="1 2">
    <name type="scientific">Luteimonas colneyensis</name>
    <dbReference type="NCBI Taxonomy" id="2762230"/>
    <lineage>
        <taxon>Bacteria</taxon>
        <taxon>Pseudomonadati</taxon>
        <taxon>Pseudomonadota</taxon>
        <taxon>Gammaproteobacteria</taxon>
        <taxon>Lysobacterales</taxon>
        <taxon>Lysobacteraceae</taxon>
        <taxon>Luteimonas</taxon>
    </lineage>
</organism>
<reference evidence="1 2" key="1">
    <citation type="submission" date="2020-08" db="EMBL/GenBank/DDBJ databases">
        <title>A Genomic Blueprint of the Chicken Gut Microbiome.</title>
        <authorList>
            <person name="Gilroy R."/>
            <person name="Ravi A."/>
            <person name="Getino M."/>
            <person name="Pursley I."/>
            <person name="Horton D.L."/>
            <person name="Alikhan N.-F."/>
            <person name="Baker D."/>
            <person name="Gharbi K."/>
            <person name="Hall N."/>
            <person name="Watson M."/>
            <person name="Adriaenssens E.M."/>
            <person name="Foster-Nyarko E."/>
            <person name="Jarju S."/>
            <person name="Secka A."/>
            <person name="Antonio M."/>
            <person name="Oren A."/>
            <person name="Chaudhuri R."/>
            <person name="La Ragione R.M."/>
            <person name="Hildebrand F."/>
            <person name="Pallen M.J."/>
        </authorList>
    </citation>
    <scope>NUCLEOTIDE SEQUENCE [LARGE SCALE GENOMIC DNA]</scope>
    <source>
        <strain evidence="1 2">Sa2BVA3</strain>
    </source>
</reference>
<dbReference type="Proteomes" id="UP000647183">
    <property type="component" value="Unassembled WGS sequence"/>
</dbReference>
<comment type="caution">
    <text evidence="1">The sequence shown here is derived from an EMBL/GenBank/DDBJ whole genome shotgun (WGS) entry which is preliminary data.</text>
</comment>
<gene>
    <name evidence="1" type="ORF">H9645_03100</name>
</gene>
<evidence type="ECO:0000313" key="1">
    <source>
        <dbReference type="EMBL" id="MBD7987014.1"/>
    </source>
</evidence>
<sequence>MSMAWFERHRWERTGPSYIRRGRSVRYVKAELLEWWAEGRER</sequence>
<name>A0ABR8UHC0_9GAMM</name>
<dbReference type="EMBL" id="JACSQJ010000001">
    <property type="protein sequence ID" value="MBD7987014.1"/>
    <property type="molecule type" value="Genomic_DNA"/>
</dbReference>
<keyword evidence="2" id="KW-1185">Reference proteome</keyword>
<proteinExistence type="predicted"/>
<evidence type="ECO:0000313" key="2">
    <source>
        <dbReference type="Proteomes" id="UP000647183"/>
    </source>
</evidence>
<protein>
    <recommendedName>
        <fullName evidence="3">DNA-binding protein</fullName>
    </recommendedName>
</protein>
<accession>A0ABR8UHC0</accession>